<dbReference type="SUPFAM" id="SSF57184">
    <property type="entry name" value="Growth factor receptor domain"/>
    <property type="match status" value="1"/>
</dbReference>
<keyword evidence="4" id="KW-1015">Disulfide bond</keyword>
<feature type="domain" description="IGFBP N-terminal" evidence="6">
    <location>
        <begin position="123"/>
        <end position="197"/>
    </location>
</feature>
<evidence type="ECO:0000313" key="8">
    <source>
        <dbReference type="Proteomes" id="UP000762676"/>
    </source>
</evidence>
<dbReference type="PROSITE" id="PS51323">
    <property type="entry name" value="IGFBP_N_2"/>
    <property type="match status" value="1"/>
</dbReference>
<evidence type="ECO:0000256" key="3">
    <source>
        <dbReference type="ARBA" id="ARBA00022729"/>
    </source>
</evidence>
<dbReference type="GO" id="GO:0009966">
    <property type="term" value="P:regulation of signal transduction"/>
    <property type="evidence" value="ECO:0007669"/>
    <property type="project" value="TreeGrafter"/>
</dbReference>
<dbReference type="SMART" id="SM00121">
    <property type="entry name" value="IB"/>
    <property type="match status" value="1"/>
</dbReference>
<accession>A0AAV4G6H4</accession>
<proteinExistence type="predicted"/>
<dbReference type="Gene3D" id="4.10.40.20">
    <property type="match status" value="1"/>
</dbReference>
<protein>
    <submittedName>
        <fullName evidence="7">Cysteine-rich motor neuron 1 protein</fullName>
    </submittedName>
</protein>
<dbReference type="GO" id="GO:0005576">
    <property type="term" value="C:extracellular region"/>
    <property type="evidence" value="ECO:0007669"/>
    <property type="project" value="UniProtKB-SubCell"/>
</dbReference>
<evidence type="ECO:0000256" key="4">
    <source>
        <dbReference type="ARBA" id="ARBA00023157"/>
    </source>
</evidence>
<organism evidence="7 8">
    <name type="scientific">Elysia marginata</name>
    <dbReference type="NCBI Taxonomy" id="1093978"/>
    <lineage>
        <taxon>Eukaryota</taxon>
        <taxon>Metazoa</taxon>
        <taxon>Spiralia</taxon>
        <taxon>Lophotrochozoa</taxon>
        <taxon>Mollusca</taxon>
        <taxon>Gastropoda</taxon>
        <taxon>Heterobranchia</taxon>
        <taxon>Euthyneura</taxon>
        <taxon>Panpulmonata</taxon>
        <taxon>Sacoglossa</taxon>
        <taxon>Placobranchoidea</taxon>
        <taxon>Plakobranchidae</taxon>
        <taxon>Elysia</taxon>
    </lineage>
</organism>
<feature type="region of interest" description="Disordered" evidence="5">
    <location>
        <begin position="73"/>
        <end position="93"/>
    </location>
</feature>
<keyword evidence="2" id="KW-0964">Secreted</keyword>
<feature type="compositionally biased region" description="Basic and acidic residues" evidence="5">
    <location>
        <begin position="79"/>
        <end position="93"/>
    </location>
</feature>
<reference evidence="7 8" key="1">
    <citation type="journal article" date="2021" name="Elife">
        <title>Chloroplast acquisition without the gene transfer in kleptoplastic sea slugs, Plakobranchus ocellatus.</title>
        <authorList>
            <person name="Maeda T."/>
            <person name="Takahashi S."/>
            <person name="Yoshida T."/>
            <person name="Shimamura S."/>
            <person name="Takaki Y."/>
            <person name="Nagai Y."/>
            <person name="Toyoda A."/>
            <person name="Suzuki Y."/>
            <person name="Arimoto A."/>
            <person name="Ishii H."/>
            <person name="Satoh N."/>
            <person name="Nishiyama T."/>
            <person name="Hasebe M."/>
            <person name="Maruyama T."/>
            <person name="Minagawa J."/>
            <person name="Obokata J."/>
            <person name="Shigenobu S."/>
        </authorList>
    </citation>
    <scope>NUCLEOTIDE SEQUENCE [LARGE SCALE GENOMIC DNA]</scope>
</reference>
<dbReference type="GO" id="GO:0005520">
    <property type="term" value="F:insulin-like growth factor binding"/>
    <property type="evidence" value="ECO:0007669"/>
    <property type="project" value="InterPro"/>
</dbReference>
<evidence type="ECO:0000256" key="2">
    <source>
        <dbReference type="ARBA" id="ARBA00022525"/>
    </source>
</evidence>
<comment type="caution">
    <text evidence="7">The sequence shown here is derived from an EMBL/GenBank/DDBJ whole genome shotgun (WGS) entry which is preliminary data.</text>
</comment>
<dbReference type="Pfam" id="PF00219">
    <property type="entry name" value="IGFBP"/>
    <property type="match status" value="1"/>
</dbReference>
<dbReference type="GO" id="GO:0001558">
    <property type="term" value="P:regulation of cell growth"/>
    <property type="evidence" value="ECO:0007669"/>
    <property type="project" value="InterPro"/>
</dbReference>
<evidence type="ECO:0000313" key="7">
    <source>
        <dbReference type="EMBL" id="GFR81047.1"/>
    </source>
</evidence>
<dbReference type="PANTHER" id="PTHR14186:SF20">
    <property type="entry name" value="CYSTEINE-RICH MOTOR NEURON 1 PROTEIN-LIKE"/>
    <property type="match status" value="1"/>
</dbReference>
<evidence type="ECO:0000256" key="5">
    <source>
        <dbReference type="SAM" id="MobiDB-lite"/>
    </source>
</evidence>
<sequence>MVLPVVQAAMTPSDHPRKAGRLQYSSGNNISNINSGASTSHMFQTNNMYHQSRFAGNIPIHSLRDNCERLQLHRRHQDSKHEEGSDKDHPDRRGYFSDQTFKGLTFALLLVSLLLAGHLQGASALSCDICDRSKCTNITDCPGGMVLDVCHCCMLCARVANESCGGTFGILGKCDRNLHCFIRHPDSPNQEGICKVGLPRQNTRKRSNDEKFQLVTSLGDRYTLENCLALILLFSGHHAYELVRERNELDKLLMSPV</sequence>
<dbReference type="AlphaFoldDB" id="A0AAV4G6H4"/>
<dbReference type="Proteomes" id="UP000762676">
    <property type="component" value="Unassembled WGS sequence"/>
</dbReference>
<evidence type="ECO:0000256" key="1">
    <source>
        <dbReference type="ARBA" id="ARBA00004613"/>
    </source>
</evidence>
<keyword evidence="3" id="KW-0732">Signal</keyword>
<keyword evidence="8" id="KW-1185">Reference proteome</keyword>
<dbReference type="InterPro" id="IPR000867">
    <property type="entry name" value="IGFBP-like"/>
</dbReference>
<comment type="subcellular location">
    <subcellularLocation>
        <location evidence="1">Secreted</location>
    </subcellularLocation>
</comment>
<evidence type="ECO:0000259" key="6">
    <source>
        <dbReference type="PROSITE" id="PS51323"/>
    </source>
</evidence>
<gene>
    <name evidence="7" type="ORF">ElyMa_005915300</name>
</gene>
<dbReference type="EMBL" id="BMAT01011867">
    <property type="protein sequence ID" value="GFR81047.1"/>
    <property type="molecule type" value="Genomic_DNA"/>
</dbReference>
<name>A0AAV4G6H4_9GAST</name>
<dbReference type="PANTHER" id="PTHR14186">
    <property type="entry name" value="INSULIN-LIKE GROWTH FACTOR BINDING PROTEIN-RELATED"/>
    <property type="match status" value="1"/>
</dbReference>
<dbReference type="InterPro" id="IPR011390">
    <property type="entry name" value="IGFBP_rP_mac25"/>
</dbReference>
<dbReference type="InterPro" id="IPR009030">
    <property type="entry name" value="Growth_fac_rcpt_cys_sf"/>
</dbReference>